<feature type="compositionally biased region" description="Basic and acidic residues" evidence="1">
    <location>
        <begin position="164"/>
        <end position="174"/>
    </location>
</feature>
<protein>
    <submittedName>
        <fullName evidence="2">Uncharacterized protein</fullName>
    </submittedName>
</protein>
<feature type="compositionally biased region" description="Polar residues" evidence="1">
    <location>
        <begin position="132"/>
        <end position="144"/>
    </location>
</feature>
<dbReference type="OrthoDB" id="2537432at2759"/>
<dbReference type="InterPro" id="IPR022024">
    <property type="entry name" value="DUF3602"/>
</dbReference>
<organism evidence="2 3">
    <name type="scientific">Athelia psychrophila</name>
    <dbReference type="NCBI Taxonomy" id="1759441"/>
    <lineage>
        <taxon>Eukaryota</taxon>
        <taxon>Fungi</taxon>
        <taxon>Dikarya</taxon>
        <taxon>Basidiomycota</taxon>
        <taxon>Agaricomycotina</taxon>
        <taxon>Agaricomycetes</taxon>
        <taxon>Agaricomycetidae</taxon>
        <taxon>Atheliales</taxon>
        <taxon>Atheliaceae</taxon>
        <taxon>Athelia</taxon>
    </lineage>
</organism>
<evidence type="ECO:0000313" key="3">
    <source>
        <dbReference type="Proteomes" id="UP000076532"/>
    </source>
</evidence>
<dbReference type="Proteomes" id="UP000076532">
    <property type="component" value="Unassembled WGS sequence"/>
</dbReference>
<reference evidence="2 3" key="1">
    <citation type="journal article" date="2016" name="Mol. Biol. Evol.">
        <title>Comparative Genomics of Early-Diverging Mushroom-Forming Fungi Provides Insights into the Origins of Lignocellulose Decay Capabilities.</title>
        <authorList>
            <person name="Nagy L.G."/>
            <person name="Riley R."/>
            <person name="Tritt A."/>
            <person name="Adam C."/>
            <person name="Daum C."/>
            <person name="Floudas D."/>
            <person name="Sun H."/>
            <person name="Yadav J.S."/>
            <person name="Pangilinan J."/>
            <person name="Larsson K.H."/>
            <person name="Matsuura K."/>
            <person name="Barry K."/>
            <person name="Labutti K."/>
            <person name="Kuo R."/>
            <person name="Ohm R.A."/>
            <person name="Bhattacharya S.S."/>
            <person name="Shirouzu T."/>
            <person name="Yoshinaga Y."/>
            <person name="Martin F.M."/>
            <person name="Grigoriev I.V."/>
            <person name="Hibbett D.S."/>
        </authorList>
    </citation>
    <scope>NUCLEOTIDE SEQUENCE [LARGE SCALE GENOMIC DNA]</scope>
    <source>
        <strain evidence="2 3">CBS 109695</strain>
    </source>
</reference>
<dbReference type="EMBL" id="KV418358">
    <property type="protein sequence ID" value="KZP02694.1"/>
    <property type="molecule type" value="Genomic_DNA"/>
</dbReference>
<sequence length="210" mass="22925">MTERMMPPSDNTPESNFHIGYYKRASISSVQRSGGEVPVRTHAGIHTNLINCLRALYSYFHQFHDGPQSGRPNGANSPGLDPWRNFKPQGRKKAHLAWQTRSFHLLLVTDSRHDKQSDLYQSVSRGRDGAPANTTNVIRDTTPSRGRDLISTGRGGAGNIVRSPSRDFDPDSKGHVNSAEVASRALSTGRGGASNIRGPSASRDSPTHGR</sequence>
<accession>A0A167T987</accession>
<evidence type="ECO:0000313" key="2">
    <source>
        <dbReference type="EMBL" id="KZP02694.1"/>
    </source>
</evidence>
<keyword evidence="3" id="KW-1185">Reference proteome</keyword>
<name>A0A167T987_9AGAM</name>
<gene>
    <name evidence="2" type="ORF">FIBSPDRAFT_905612</name>
</gene>
<proteinExistence type="predicted"/>
<feature type="region of interest" description="Disordered" evidence="1">
    <location>
        <begin position="118"/>
        <end position="210"/>
    </location>
</feature>
<evidence type="ECO:0000256" key="1">
    <source>
        <dbReference type="SAM" id="MobiDB-lite"/>
    </source>
</evidence>
<feature type="region of interest" description="Disordered" evidence="1">
    <location>
        <begin position="67"/>
        <end position="87"/>
    </location>
</feature>
<dbReference type="AlphaFoldDB" id="A0A167T987"/>
<feature type="non-terminal residue" evidence="2">
    <location>
        <position position="210"/>
    </location>
</feature>
<dbReference type="Pfam" id="PF12223">
    <property type="entry name" value="DUF3602"/>
    <property type="match status" value="1"/>
</dbReference>